<name>A0A8S0FK55_ECOLX</name>
<dbReference type="Pfam" id="PF03613">
    <property type="entry name" value="EIID-AGA"/>
    <property type="match status" value="1"/>
</dbReference>
<proteinExistence type="predicted"/>
<dbReference type="GO" id="GO:0009401">
    <property type="term" value="P:phosphoenolpyruvate-dependent sugar phosphotransferase system"/>
    <property type="evidence" value="ECO:0007669"/>
    <property type="project" value="UniProtKB-KW"/>
</dbReference>
<evidence type="ECO:0000256" key="2">
    <source>
        <dbReference type="ARBA" id="ARBA00022448"/>
    </source>
</evidence>
<evidence type="ECO:0000256" key="4">
    <source>
        <dbReference type="ARBA" id="ARBA00022597"/>
    </source>
</evidence>
<evidence type="ECO:0000256" key="7">
    <source>
        <dbReference type="ARBA" id="ARBA00022989"/>
    </source>
</evidence>
<keyword evidence="4" id="KW-0762">Sugar transport</keyword>
<dbReference type="NCBIfam" id="NF007359">
    <property type="entry name" value="PRK09855.1"/>
    <property type="match status" value="1"/>
</dbReference>
<keyword evidence="8 9" id="KW-0472">Membrane</keyword>
<dbReference type="PROSITE" id="PS51106">
    <property type="entry name" value="PTS_EIIC_TYPE_4"/>
    <property type="match status" value="1"/>
</dbReference>
<protein>
    <recommendedName>
        <fullName evidence="12">PTS system N-acetylgalactosamine-specific transporter subunit IID</fullName>
    </recommendedName>
</protein>
<dbReference type="Pfam" id="PF03609">
    <property type="entry name" value="EII-Sor"/>
    <property type="match status" value="1"/>
</dbReference>
<dbReference type="Proteomes" id="UP000467488">
    <property type="component" value="Chromosome"/>
</dbReference>
<feature type="transmembrane region" description="Helical" evidence="9">
    <location>
        <begin position="437"/>
        <end position="456"/>
    </location>
</feature>
<feature type="transmembrane region" description="Helical" evidence="9">
    <location>
        <begin position="297"/>
        <end position="319"/>
    </location>
</feature>
<organism evidence="10 11">
    <name type="scientific">Escherichia coli</name>
    <dbReference type="NCBI Taxonomy" id="562"/>
    <lineage>
        <taxon>Bacteria</taxon>
        <taxon>Pseudomonadati</taxon>
        <taxon>Pseudomonadota</taxon>
        <taxon>Gammaproteobacteria</taxon>
        <taxon>Enterobacterales</taxon>
        <taxon>Enterobacteriaceae</taxon>
        <taxon>Escherichia</taxon>
    </lineage>
</organism>
<evidence type="ECO:0008006" key="12">
    <source>
        <dbReference type="Google" id="ProtNLM"/>
    </source>
</evidence>
<dbReference type="NCBIfam" id="TIGR00828">
    <property type="entry name" value="EIID-AGA"/>
    <property type="match status" value="1"/>
</dbReference>
<keyword evidence="7 9" id="KW-1133">Transmembrane helix</keyword>
<feature type="transmembrane region" description="Helical" evidence="9">
    <location>
        <begin position="409"/>
        <end position="430"/>
    </location>
</feature>
<dbReference type="PANTHER" id="PTHR32502:SF5">
    <property type="entry name" value="N-ACETYLGALACTOSAMINE PERMEASE IID COMPONENT-RELATED"/>
    <property type="match status" value="1"/>
</dbReference>
<evidence type="ECO:0000313" key="11">
    <source>
        <dbReference type="Proteomes" id="UP000467488"/>
    </source>
</evidence>
<reference evidence="10 11" key="1">
    <citation type="submission" date="2020-01" db="EMBL/GenBank/DDBJ databases">
        <title>Dynamics of blaIMP-6 dissemination in carbapenem resistant Enterobacteriacea isolated from regional surveillance in Osaka, Japan.</title>
        <authorList>
            <person name="Abe R."/>
            <person name="Akeda Y."/>
            <person name="Sugawara Y."/>
            <person name="Yamamoto N."/>
            <person name="Tomono K."/>
            <person name="Takeuchi D."/>
            <person name="Kawahara R."/>
            <person name="Hamada S."/>
        </authorList>
    </citation>
    <scope>NUCLEOTIDE SEQUENCE [LARGE SCALE GENOMIC DNA]</scope>
    <source>
        <strain evidence="10 11">E300</strain>
    </source>
</reference>
<dbReference type="InterPro" id="IPR050303">
    <property type="entry name" value="GatZ_KbaZ_carbometab"/>
</dbReference>
<dbReference type="AlphaFoldDB" id="A0A8S0FK55"/>
<keyword evidence="2" id="KW-0813">Transport</keyword>
<feature type="transmembrane region" description="Helical" evidence="9">
    <location>
        <begin position="366"/>
        <end position="389"/>
    </location>
</feature>
<dbReference type="GO" id="GO:0005886">
    <property type="term" value="C:plasma membrane"/>
    <property type="evidence" value="ECO:0007669"/>
    <property type="project" value="UniProtKB-SubCell"/>
</dbReference>
<accession>A0A8S0FK55</accession>
<dbReference type="PANTHER" id="PTHR32502">
    <property type="entry name" value="N-ACETYLGALACTOSAMINE PERMEASE II COMPONENT-RELATED"/>
    <property type="match status" value="1"/>
</dbReference>
<evidence type="ECO:0000256" key="1">
    <source>
        <dbReference type="ARBA" id="ARBA00004651"/>
    </source>
</evidence>
<sequence length="457" mass="50314">MAGLMTTVIAWSTGVDAKTAIGLGLPFSLLMQYVILFFYSAFSLFMTKADKCAKEADTAAFSRLNWTTMLIVASAYAVIAFLCTYLAQGAMQALVKAMPAWLTHGFEVAGGILPAVGFGLLLRVMFKAQYIPYLIAGFLFVCYIQVSNLRCRLPCWAQALRCMSFSMRNPGSKRNRSPLPVKMKKRTTAMGSEISKKDITRLGFRSSLLQASFNYERMQAGGFTWAMLPILKKIYKNDKPGLSAAMKDNLEFINTHPNLVGFLMGLLISMEEKGENRDTIKGLKVALFGPIAGIGDAIFWFTLLPIMAGICSSFASSVSFLQGNLLGPILFFAVYLLIFFLRVGWTHVGYSVGVKAIDKVRENSQMIARSATILGITVIGGLIASYVHINVVTSFAIDSTHSVALQQDFFDKVFPNILPMAYTLLMYYFLRVKKAHPVLLIGVTFVLSIVCSAFGIL</sequence>
<gene>
    <name evidence="10" type="ORF">EIMP300_20470</name>
</gene>
<evidence type="ECO:0000256" key="3">
    <source>
        <dbReference type="ARBA" id="ARBA00022475"/>
    </source>
</evidence>
<feature type="transmembrane region" description="Helical" evidence="9">
    <location>
        <begin position="66"/>
        <end position="88"/>
    </location>
</feature>
<evidence type="ECO:0000256" key="9">
    <source>
        <dbReference type="SAM" id="Phobius"/>
    </source>
</evidence>
<evidence type="ECO:0000256" key="6">
    <source>
        <dbReference type="ARBA" id="ARBA00022692"/>
    </source>
</evidence>
<dbReference type="InterPro" id="IPR004700">
    <property type="entry name" value="PTS_IIC_man"/>
</dbReference>
<keyword evidence="5" id="KW-0598">Phosphotransferase system</keyword>
<dbReference type="PROSITE" id="PS51108">
    <property type="entry name" value="PTS_EIID"/>
    <property type="match status" value="1"/>
</dbReference>
<evidence type="ECO:0000313" key="10">
    <source>
        <dbReference type="EMBL" id="BBU80647.1"/>
    </source>
</evidence>
<keyword evidence="6 9" id="KW-0812">Transmembrane</keyword>
<feature type="transmembrane region" description="Helical" evidence="9">
    <location>
        <begin position="325"/>
        <end position="345"/>
    </location>
</feature>
<keyword evidence="3" id="KW-1003">Cell membrane</keyword>
<feature type="transmembrane region" description="Helical" evidence="9">
    <location>
        <begin position="108"/>
        <end position="126"/>
    </location>
</feature>
<evidence type="ECO:0000256" key="5">
    <source>
        <dbReference type="ARBA" id="ARBA00022683"/>
    </source>
</evidence>
<comment type="subcellular location">
    <subcellularLocation>
        <location evidence="1">Cell membrane</location>
        <topology evidence="1">Multi-pass membrane protein</topology>
    </subcellularLocation>
</comment>
<dbReference type="EMBL" id="AP022360">
    <property type="protein sequence ID" value="BBU80647.1"/>
    <property type="molecule type" value="Genomic_DNA"/>
</dbReference>
<dbReference type="InterPro" id="IPR004704">
    <property type="entry name" value="PTS_IID_man"/>
</dbReference>
<evidence type="ECO:0000256" key="8">
    <source>
        <dbReference type="ARBA" id="ARBA00023136"/>
    </source>
</evidence>
<feature type="transmembrane region" description="Helical" evidence="9">
    <location>
        <begin position="27"/>
        <end position="45"/>
    </location>
</feature>